<comment type="caution">
    <text evidence="2">The sequence shown here is derived from an EMBL/GenBank/DDBJ whole genome shotgun (WGS) entry which is preliminary data.</text>
</comment>
<keyword evidence="2" id="KW-0808">Transferase</keyword>
<name>A0A498BYH8_9GAMM</name>
<dbReference type="AlphaFoldDB" id="A0A498BYH8"/>
<dbReference type="EMBL" id="RCDA01000003">
    <property type="protein sequence ID" value="RLK48382.1"/>
    <property type="molecule type" value="Genomic_DNA"/>
</dbReference>
<organism evidence="2 3">
    <name type="scientific">Alkalispirillum mobile</name>
    <dbReference type="NCBI Taxonomy" id="85925"/>
    <lineage>
        <taxon>Bacteria</taxon>
        <taxon>Pseudomonadati</taxon>
        <taxon>Pseudomonadota</taxon>
        <taxon>Gammaproteobacteria</taxon>
        <taxon>Chromatiales</taxon>
        <taxon>Ectothiorhodospiraceae</taxon>
        <taxon>Alkalispirillum</taxon>
    </lineage>
</organism>
<feature type="domain" description="Polymerase nucleotidyl transferase" evidence="1">
    <location>
        <begin position="8"/>
        <end position="89"/>
    </location>
</feature>
<reference evidence="2 3" key="1">
    <citation type="submission" date="2018-10" db="EMBL/GenBank/DDBJ databases">
        <title>Genomic Encyclopedia of Type Strains, Phase IV (KMG-IV): sequencing the most valuable type-strain genomes for metagenomic binning, comparative biology and taxonomic classification.</title>
        <authorList>
            <person name="Goeker M."/>
        </authorList>
    </citation>
    <scope>NUCLEOTIDE SEQUENCE [LARGE SCALE GENOMIC DNA]</scope>
    <source>
        <strain evidence="2 3">DSM 12769</strain>
    </source>
</reference>
<evidence type="ECO:0000313" key="3">
    <source>
        <dbReference type="Proteomes" id="UP000275461"/>
    </source>
</evidence>
<dbReference type="Gene3D" id="3.30.460.10">
    <property type="entry name" value="Beta Polymerase, domain 2"/>
    <property type="match status" value="1"/>
</dbReference>
<protein>
    <submittedName>
        <fullName evidence="2">Nucleotidyltransferase-like protein</fullName>
    </submittedName>
</protein>
<dbReference type="InterPro" id="IPR043519">
    <property type="entry name" value="NT_sf"/>
</dbReference>
<dbReference type="OrthoDB" id="14556at2"/>
<gene>
    <name evidence="2" type="ORF">DFR31_2261</name>
</gene>
<sequence>MRLTDRQIKIIKEEVARILGSDAEVWLFGSRVDDNARGGDIDLMIEADVDPEEALQRELRLYSRLIRRLGDQRIDIVIHRSSAPRLPIHEVAMETGKRL</sequence>
<dbReference type="Pfam" id="PF01909">
    <property type="entry name" value="NTP_transf_2"/>
    <property type="match status" value="1"/>
</dbReference>
<evidence type="ECO:0000259" key="1">
    <source>
        <dbReference type="Pfam" id="PF01909"/>
    </source>
</evidence>
<dbReference type="RefSeq" id="WP_121442773.1">
    <property type="nucleotide sequence ID" value="NZ_RCDA01000003.1"/>
</dbReference>
<proteinExistence type="predicted"/>
<dbReference type="GO" id="GO:0016779">
    <property type="term" value="F:nucleotidyltransferase activity"/>
    <property type="evidence" value="ECO:0007669"/>
    <property type="project" value="InterPro"/>
</dbReference>
<dbReference type="Proteomes" id="UP000275461">
    <property type="component" value="Unassembled WGS sequence"/>
</dbReference>
<accession>A0A498BYH8</accession>
<evidence type="ECO:0000313" key="2">
    <source>
        <dbReference type="EMBL" id="RLK48382.1"/>
    </source>
</evidence>
<dbReference type="SUPFAM" id="SSF81301">
    <property type="entry name" value="Nucleotidyltransferase"/>
    <property type="match status" value="1"/>
</dbReference>
<dbReference type="InterPro" id="IPR002934">
    <property type="entry name" value="Polymerase_NTP_transf_dom"/>
</dbReference>
<dbReference type="CDD" id="cd05403">
    <property type="entry name" value="NT_KNTase_like"/>
    <property type="match status" value="1"/>
</dbReference>
<keyword evidence="3" id="KW-1185">Reference proteome</keyword>